<organism evidence="2 3">
    <name type="scientific">Apatococcus fuscideae</name>
    <dbReference type="NCBI Taxonomy" id="2026836"/>
    <lineage>
        <taxon>Eukaryota</taxon>
        <taxon>Viridiplantae</taxon>
        <taxon>Chlorophyta</taxon>
        <taxon>core chlorophytes</taxon>
        <taxon>Trebouxiophyceae</taxon>
        <taxon>Chlorellales</taxon>
        <taxon>Chlorellaceae</taxon>
        <taxon>Apatococcus</taxon>
    </lineage>
</organism>
<feature type="compositionally biased region" description="Polar residues" evidence="1">
    <location>
        <begin position="137"/>
        <end position="159"/>
    </location>
</feature>
<proteinExistence type="predicted"/>
<evidence type="ECO:0000313" key="3">
    <source>
        <dbReference type="Proteomes" id="UP001485043"/>
    </source>
</evidence>
<feature type="region of interest" description="Disordered" evidence="1">
    <location>
        <begin position="499"/>
        <end position="518"/>
    </location>
</feature>
<protein>
    <submittedName>
        <fullName evidence="2">Uncharacterized protein</fullName>
    </submittedName>
</protein>
<dbReference type="AlphaFoldDB" id="A0AAW1T2F0"/>
<feature type="compositionally biased region" description="Basic and acidic residues" evidence="1">
    <location>
        <begin position="595"/>
        <end position="610"/>
    </location>
</feature>
<feature type="compositionally biased region" description="Polar residues" evidence="1">
    <location>
        <begin position="675"/>
        <end position="687"/>
    </location>
</feature>
<accession>A0AAW1T2F0</accession>
<feature type="region of interest" description="Disordered" evidence="1">
    <location>
        <begin position="129"/>
        <end position="192"/>
    </location>
</feature>
<evidence type="ECO:0000313" key="2">
    <source>
        <dbReference type="EMBL" id="KAK9863137.1"/>
    </source>
</evidence>
<feature type="region of interest" description="Disordered" evidence="1">
    <location>
        <begin position="221"/>
        <end position="266"/>
    </location>
</feature>
<reference evidence="2 3" key="1">
    <citation type="journal article" date="2024" name="Nat. Commun.">
        <title>Phylogenomics reveals the evolutionary origins of lichenization in chlorophyte algae.</title>
        <authorList>
            <person name="Puginier C."/>
            <person name="Libourel C."/>
            <person name="Otte J."/>
            <person name="Skaloud P."/>
            <person name="Haon M."/>
            <person name="Grisel S."/>
            <person name="Petersen M."/>
            <person name="Berrin J.G."/>
            <person name="Delaux P.M."/>
            <person name="Dal Grande F."/>
            <person name="Keller J."/>
        </authorList>
    </citation>
    <scope>NUCLEOTIDE SEQUENCE [LARGE SCALE GENOMIC DNA]</scope>
    <source>
        <strain evidence="2 3">SAG 2523</strain>
    </source>
</reference>
<gene>
    <name evidence="2" type="ORF">WJX84_009775</name>
</gene>
<comment type="caution">
    <text evidence="2">The sequence shown here is derived from an EMBL/GenBank/DDBJ whole genome shotgun (WGS) entry which is preliminary data.</text>
</comment>
<dbReference type="EMBL" id="JALJOV010000512">
    <property type="protein sequence ID" value="KAK9863137.1"/>
    <property type="molecule type" value="Genomic_DNA"/>
</dbReference>
<feature type="region of interest" description="Disordered" evidence="1">
    <location>
        <begin position="587"/>
        <end position="687"/>
    </location>
</feature>
<feature type="compositionally biased region" description="Basic and acidic residues" evidence="1">
    <location>
        <begin position="618"/>
        <end position="643"/>
    </location>
</feature>
<feature type="compositionally biased region" description="Polar residues" evidence="1">
    <location>
        <begin position="236"/>
        <end position="250"/>
    </location>
</feature>
<evidence type="ECO:0000256" key="1">
    <source>
        <dbReference type="SAM" id="MobiDB-lite"/>
    </source>
</evidence>
<sequence>MAEAIKTSLPFVVDELFSVSTVDVLRSVSADKLKSALQWLVEGVQRLQGDHTVLRQDLAELSHQGAVEAAGVEVEPSGRSELQPVEQQTALRSVGQDPGPLSSPLKELEPVLAELASLQARIKLLEAEHAANEEGRQSNSTRVGLTQNQAEDQTRQLSGPTPPVSQAAVSDDPQTVGAQSTQIKEEQRQVPSGLDITDKLTALDGEVIRLRAAVEGLSRGTFEAPRADEGSRLPTVDSTQEQQQQMSAKSPSIPDGSGNASTDVGATNLQQPLAPTRSLSAVRSQKIATIDGTTSKSIALLEEQLQQVRSALAGKADAQGVMALQAVVARKADTDDLHRLQASLQSLAGKDGAASQPIIQEAELQELRDQVDELIVQLNHMAAQPAAPQQTAGISLSLGANGSSWVGEGSLTVNQLAASLQTVAGVVHAMALGPPTQSTSATTLAKRRQGSITSSAALLEAPPAFEGLPLVDITAALGNALDAGCIQEKQDRPFGRRKANEAVGSRPGANALAAPSKETEKQIRNLRIELSLLKKRLEEMPMQLILPPADGDFAILASRPIMGYKCMACDRPLAHLEDKSGPAVAGNFLPARPGVDARRMGNAKLEESRGRSGPTRADSPEREHAGTPDDSRSVHNMQLEKHTVSGRALTSQELGPQLPKGGWRSKSPYEETHQPRTSPASLGGSTT</sequence>
<dbReference type="Proteomes" id="UP001485043">
    <property type="component" value="Unassembled WGS sequence"/>
</dbReference>
<feature type="compositionally biased region" description="Polar residues" evidence="1">
    <location>
        <begin position="172"/>
        <end position="182"/>
    </location>
</feature>
<name>A0AAW1T2F0_9CHLO</name>
<keyword evidence="3" id="KW-1185">Reference proteome</keyword>